<dbReference type="AlphaFoldDB" id="A0A158R8K5"/>
<evidence type="ECO:0000256" key="4">
    <source>
        <dbReference type="ARBA" id="ARBA00022989"/>
    </source>
</evidence>
<proteinExistence type="inferred from homology"/>
<keyword evidence="5 6" id="KW-0472">Membrane</keyword>
<reference evidence="7 8" key="2">
    <citation type="submission" date="2018-11" db="EMBL/GenBank/DDBJ databases">
        <authorList>
            <consortium name="Pathogen Informatics"/>
        </authorList>
    </citation>
    <scope>NUCLEOTIDE SEQUENCE [LARGE SCALE GENOMIC DNA]</scope>
</reference>
<evidence type="ECO:0000256" key="3">
    <source>
        <dbReference type="ARBA" id="ARBA00022692"/>
    </source>
</evidence>
<dbReference type="WBParaSite" id="TASK_0000562101-mRNA-1">
    <property type="protein sequence ID" value="TASK_0000562101-mRNA-1"/>
    <property type="gene ID" value="TASK_0000562101"/>
</dbReference>
<evidence type="ECO:0000313" key="9">
    <source>
        <dbReference type="WBParaSite" id="TASK_0000562101-mRNA-1"/>
    </source>
</evidence>
<keyword evidence="3 6" id="KW-0812">Transmembrane</keyword>
<dbReference type="PANTHER" id="PTHR11958">
    <property type="entry name" value="SODIUM/DICARBOXYLATE SYMPORTER-RELATED"/>
    <property type="match status" value="1"/>
</dbReference>
<keyword evidence="2 6" id="KW-0813">Transport</keyword>
<protein>
    <recommendedName>
        <fullName evidence="6">Amino acid transporter</fullName>
    </recommendedName>
</protein>
<keyword evidence="4 6" id="KW-1133">Transmembrane helix</keyword>
<dbReference type="InterPro" id="IPR036458">
    <property type="entry name" value="Na:dicarbo_symporter_sf"/>
</dbReference>
<dbReference type="InterPro" id="IPR050746">
    <property type="entry name" value="DAACS"/>
</dbReference>
<comment type="similarity">
    <text evidence="6">Belongs to the dicarboxylate/amino acid:cation symporter (DAACS) (TC 2.A.23) family.</text>
</comment>
<sequence>MPGEIFIRLLKLTIVPLIVATVIIATSSLTMSSRSHYFSFTPIGVCSMIAGPIAGLRDLSTTFSQLGLFMITVIAALVAHMIIVFIVYASFTRSNPFRLLPYCFRTWLISIATLAPVITIPDMYNASDAFGIDPRVSRFVVPLTAALKGDGSAAFLGASAIFIAQLTNTPVTYSLCNNSSIFIYTRDRCRTTNLAVLHLYCVAFTHLICHGKLHRNENSNDANRVVATPAKRTDLEGGAFISLKALETTAENI</sequence>
<evidence type="ECO:0000313" key="7">
    <source>
        <dbReference type="EMBL" id="VDK35363.1"/>
    </source>
</evidence>
<dbReference type="SUPFAM" id="SSF118215">
    <property type="entry name" value="Proton glutamate symport protein"/>
    <property type="match status" value="1"/>
</dbReference>
<evidence type="ECO:0000256" key="6">
    <source>
        <dbReference type="RuleBase" id="RU361216"/>
    </source>
</evidence>
<dbReference type="EMBL" id="UYRS01018429">
    <property type="protein sequence ID" value="VDK35363.1"/>
    <property type="molecule type" value="Genomic_DNA"/>
</dbReference>
<evidence type="ECO:0000256" key="2">
    <source>
        <dbReference type="ARBA" id="ARBA00022448"/>
    </source>
</evidence>
<dbReference type="Pfam" id="PF00375">
    <property type="entry name" value="SDF"/>
    <property type="match status" value="1"/>
</dbReference>
<feature type="transmembrane region" description="Helical" evidence="6">
    <location>
        <begin position="6"/>
        <end position="25"/>
    </location>
</feature>
<keyword evidence="8" id="KW-1185">Reference proteome</keyword>
<dbReference type="OrthoDB" id="5877963at2759"/>
<comment type="caution">
    <text evidence="6">Lacks conserved residue(s) required for the propagation of feature annotation.</text>
</comment>
<dbReference type="GO" id="GO:0005886">
    <property type="term" value="C:plasma membrane"/>
    <property type="evidence" value="ECO:0007669"/>
    <property type="project" value="TreeGrafter"/>
</dbReference>
<dbReference type="GO" id="GO:0015501">
    <property type="term" value="F:glutamate:sodium symporter activity"/>
    <property type="evidence" value="ECO:0007669"/>
    <property type="project" value="TreeGrafter"/>
</dbReference>
<evidence type="ECO:0000256" key="1">
    <source>
        <dbReference type="ARBA" id="ARBA00004141"/>
    </source>
</evidence>
<organism evidence="9">
    <name type="scientific">Taenia asiatica</name>
    <name type="common">Asian tapeworm</name>
    <dbReference type="NCBI Taxonomy" id="60517"/>
    <lineage>
        <taxon>Eukaryota</taxon>
        <taxon>Metazoa</taxon>
        <taxon>Spiralia</taxon>
        <taxon>Lophotrochozoa</taxon>
        <taxon>Platyhelminthes</taxon>
        <taxon>Cestoda</taxon>
        <taxon>Eucestoda</taxon>
        <taxon>Cyclophyllidea</taxon>
        <taxon>Taeniidae</taxon>
        <taxon>Taenia</taxon>
    </lineage>
</organism>
<reference evidence="9" key="1">
    <citation type="submission" date="2016-04" db="UniProtKB">
        <authorList>
            <consortium name="WormBaseParasite"/>
        </authorList>
    </citation>
    <scope>IDENTIFICATION</scope>
</reference>
<evidence type="ECO:0000256" key="5">
    <source>
        <dbReference type="ARBA" id="ARBA00023136"/>
    </source>
</evidence>
<name>A0A158R8K5_TAEAS</name>
<accession>A0A158R8K5</accession>
<dbReference type="Proteomes" id="UP000282613">
    <property type="component" value="Unassembled WGS sequence"/>
</dbReference>
<feature type="transmembrane region" description="Helical" evidence="6">
    <location>
        <begin position="68"/>
        <end position="90"/>
    </location>
</feature>
<dbReference type="STRING" id="60517.A0A158R8K5"/>
<dbReference type="GO" id="GO:0015175">
    <property type="term" value="F:neutral L-amino acid transmembrane transporter activity"/>
    <property type="evidence" value="ECO:0007669"/>
    <property type="project" value="TreeGrafter"/>
</dbReference>
<dbReference type="PANTHER" id="PTHR11958:SF99">
    <property type="entry name" value="SODIUM-DEPENDENT EXCITATORY AMINO ACID TRANSPORTER GLT-6-RELATED"/>
    <property type="match status" value="1"/>
</dbReference>
<feature type="transmembrane region" description="Helical" evidence="6">
    <location>
        <begin position="37"/>
        <end position="56"/>
    </location>
</feature>
<dbReference type="GO" id="GO:0005313">
    <property type="term" value="F:L-glutamate transmembrane transporter activity"/>
    <property type="evidence" value="ECO:0007669"/>
    <property type="project" value="TreeGrafter"/>
</dbReference>
<dbReference type="Gene3D" id="1.10.3860.10">
    <property type="entry name" value="Sodium:dicarboxylate symporter"/>
    <property type="match status" value="2"/>
</dbReference>
<dbReference type="InterPro" id="IPR001991">
    <property type="entry name" value="Na-dicarboxylate_symporter"/>
</dbReference>
<comment type="subcellular location">
    <subcellularLocation>
        <location evidence="1 6">Membrane</location>
        <topology evidence="1 6">Multi-pass membrane protein</topology>
    </subcellularLocation>
</comment>
<evidence type="ECO:0000313" key="8">
    <source>
        <dbReference type="Proteomes" id="UP000282613"/>
    </source>
</evidence>
<gene>
    <name evidence="7" type="ORF">TASK_LOCUS5622</name>
</gene>
<feature type="transmembrane region" description="Helical" evidence="6">
    <location>
        <begin position="102"/>
        <end position="120"/>
    </location>
</feature>
<keyword evidence="6" id="KW-0769">Symport</keyword>